<dbReference type="EMBL" id="JAGPYM010000015">
    <property type="protein sequence ID" value="KAH6887115.1"/>
    <property type="molecule type" value="Genomic_DNA"/>
</dbReference>
<evidence type="ECO:0000313" key="2">
    <source>
        <dbReference type="Proteomes" id="UP000777438"/>
    </source>
</evidence>
<dbReference type="AlphaFoldDB" id="A0A9P9ANN1"/>
<organism evidence="1 2">
    <name type="scientific">Thelonectria olida</name>
    <dbReference type="NCBI Taxonomy" id="1576542"/>
    <lineage>
        <taxon>Eukaryota</taxon>
        <taxon>Fungi</taxon>
        <taxon>Dikarya</taxon>
        <taxon>Ascomycota</taxon>
        <taxon>Pezizomycotina</taxon>
        <taxon>Sordariomycetes</taxon>
        <taxon>Hypocreomycetidae</taxon>
        <taxon>Hypocreales</taxon>
        <taxon>Nectriaceae</taxon>
        <taxon>Thelonectria</taxon>
    </lineage>
</organism>
<gene>
    <name evidence="1" type="ORF">B0T10DRAFT_461566</name>
</gene>
<comment type="caution">
    <text evidence="1">The sequence shown here is derived from an EMBL/GenBank/DDBJ whole genome shotgun (WGS) entry which is preliminary data.</text>
</comment>
<reference evidence="1 2" key="1">
    <citation type="journal article" date="2021" name="Nat. Commun.">
        <title>Genetic determinants of endophytism in the Arabidopsis root mycobiome.</title>
        <authorList>
            <person name="Mesny F."/>
            <person name="Miyauchi S."/>
            <person name="Thiergart T."/>
            <person name="Pickel B."/>
            <person name="Atanasova L."/>
            <person name="Karlsson M."/>
            <person name="Huettel B."/>
            <person name="Barry K.W."/>
            <person name="Haridas S."/>
            <person name="Chen C."/>
            <person name="Bauer D."/>
            <person name="Andreopoulos W."/>
            <person name="Pangilinan J."/>
            <person name="LaButti K."/>
            <person name="Riley R."/>
            <person name="Lipzen A."/>
            <person name="Clum A."/>
            <person name="Drula E."/>
            <person name="Henrissat B."/>
            <person name="Kohler A."/>
            <person name="Grigoriev I.V."/>
            <person name="Martin F.M."/>
            <person name="Hacquard S."/>
        </authorList>
    </citation>
    <scope>NUCLEOTIDE SEQUENCE [LARGE SCALE GENOMIC DNA]</scope>
    <source>
        <strain evidence="1 2">MPI-CAGE-CH-0241</strain>
    </source>
</reference>
<sequence length="222" mass="24526">MTKYAPSLSQTGSGNKMKDALRKIQLKLDEGDINKFRGEIMGYSASLEIILHATTVLVAPVLDDEWILIIVYRQMMKCNQTNMQNRVSLMETRMLTSIKEQAVNIQTLVRQLAHQTSLGLKTIISMGKDFNSASRRIATIGCAVYRELRGCVSSWGVWRGQLAKNASPSKTRLDGVFRSIYIPLGPGISLSASSENSSRAEAESVVLRNVDTLSRIARATTS</sequence>
<accession>A0A9P9ANN1</accession>
<protein>
    <submittedName>
        <fullName evidence="1">Uncharacterized protein</fullName>
    </submittedName>
</protein>
<evidence type="ECO:0000313" key="1">
    <source>
        <dbReference type="EMBL" id="KAH6887115.1"/>
    </source>
</evidence>
<name>A0A9P9ANN1_9HYPO</name>
<keyword evidence="2" id="KW-1185">Reference proteome</keyword>
<dbReference type="Proteomes" id="UP000777438">
    <property type="component" value="Unassembled WGS sequence"/>
</dbReference>
<proteinExistence type="predicted"/>
<dbReference type="OrthoDB" id="3045089at2759"/>